<comment type="caution">
    <text evidence="7">The sequence shown here is derived from an EMBL/GenBank/DDBJ whole genome shotgun (WGS) entry which is preliminary data.</text>
</comment>
<evidence type="ECO:0000256" key="5">
    <source>
        <dbReference type="ARBA" id="ARBA00023163"/>
    </source>
</evidence>
<dbReference type="GO" id="GO:0003677">
    <property type="term" value="F:DNA binding"/>
    <property type="evidence" value="ECO:0007669"/>
    <property type="project" value="UniProtKB-KW"/>
</dbReference>
<dbReference type="InterPro" id="IPR036390">
    <property type="entry name" value="WH_DNA-bd_sf"/>
</dbReference>
<dbReference type="RefSeq" id="WP_136393077.1">
    <property type="nucleotide sequence ID" value="NZ_SSND01000001.1"/>
</dbReference>
<keyword evidence="2" id="KW-0805">Transcription regulation</keyword>
<reference evidence="7 8" key="1">
    <citation type="submission" date="2019-04" db="EMBL/GenBank/DDBJ databases">
        <title>Draft genome sequence of Gemmobacter aestuarii sp. nov.</title>
        <authorList>
            <person name="Hameed A."/>
            <person name="Lin S.-Y."/>
            <person name="Shahina M."/>
            <person name="Lai W.-A."/>
            <person name="Young C.-C."/>
        </authorList>
    </citation>
    <scope>NUCLEOTIDE SEQUENCE [LARGE SCALE GENOMIC DNA]</scope>
    <source>
        <strain evidence="7 8">CC-PW-75</strain>
    </source>
</reference>
<evidence type="ECO:0000256" key="4">
    <source>
        <dbReference type="ARBA" id="ARBA00023159"/>
    </source>
</evidence>
<name>A0A4S3MQB0_9RHOB</name>
<dbReference type="GO" id="GO:0003700">
    <property type="term" value="F:DNA-binding transcription factor activity"/>
    <property type="evidence" value="ECO:0007669"/>
    <property type="project" value="InterPro"/>
</dbReference>
<dbReference type="FunFam" id="1.10.10.10:FF:000001">
    <property type="entry name" value="LysR family transcriptional regulator"/>
    <property type="match status" value="1"/>
</dbReference>
<organism evidence="7 8">
    <name type="scientific">Aliigemmobacter aestuarii</name>
    <dbReference type="NCBI Taxonomy" id="1445661"/>
    <lineage>
        <taxon>Bacteria</taxon>
        <taxon>Pseudomonadati</taxon>
        <taxon>Pseudomonadota</taxon>
        <taxon>Alphaproteobacteria</taxon>
        <taxon>Rhodobacterales</taxon>
        <taxon>Paracoccaceae</taxon>
        <taxon>Aliigemmobacter</taxon>
    </lineage>
</organism>
<dbReference type="EMBL" id="SSND01000001">
    <property type="protein sequence ID" value="THD84696.1"/>
    <property type="molecule type" value="Genomic_DNA"/>
</dbReference>
<dbReference type="AlphaFoldDB" id="A0A4S3MQB0"/>
<feature type="domain" description="HTH lysR-type" evidence="6">
    <location>
        <begin position="1"/>
        <end position="58"/>
    </location>
</feature>
<dbReference type="PANTHER" id="PTHR30293:SF0">
    <property type="entry name" value="NITROGEN ASSIMILATION REGULATORY PROTEIN NAC"/>
    <property type="match status" value="1"/>
</dbReference>
<dbReference type="SUPFAM" id="SSF46785">
    <property type="entry name" value="Winged helix' DNA-binding domain"/>
    <property type="match status" value="1"/>
</dbReference>
<dbReference type="InterPro" id="IPR000847">
    <property type="entry name" value="LysR_HTH_N"/>
</dbReference>
<dbReference type="OrthoDB" id="8479357at2"/>
<dbReference type="InterPro" id="IPR019825">
    <property type="entry name" value="Lectin_legB_Mn/Ca_BS"/>
</dbReference>
<dbReference type="PANTHER" id="PTHR30293">
    <property type="entry name" value="TRANSCRIPTIONAL REGULATORY PROTEIN NAC-RELATED"/>
    <property type="match status" value="1"/>
</dbReference>
<dbReference type="Pfam" id="PF03466">
    <property type="entry name" value="LysR_substrate"/>
    <property type="match status" value="1"/>
</dbReference>
<dbReference type="Proteomes" id="UP000309450">
    <property type="component" value="Unassembled WGS sequence"/>
</dbReference>
<evidence type="ECO:0000313" key="7">
    <source>
        <dbReference type="EMBL" id="THD84696.1"/>
    </source>
</evidence>
<protein>
    <submittedName>
        <fullName evidence="7">LysR family transcriptional regulator</fullName>
    </submittedName>
</protein>
<evidence type="ECO:0000256" key="2">
    <source>
        <dbReference type="ARBA" id="ARBA00023015"/>
    </source>
</evidence>
<dbReference type="InterPro" id="IPR005119">
    <property type="entry name" value="LysR_subst-bd"/>
</dbReference>
<dbReference type="InterPro" id="IPR036388">
    <property type="entry name" value="WH-like_DNA-bd_sf"/>
</dbReference>
<evidence type="ECO:0000256" key="1">
    <source>
        <dbReference type="ARBA" id="ARBA00009437"/>
    </source>
</evidence>
<dbReference type="Pfam" id="PF00126">
    <property type="entry name" value="HTH_1"/>
    <property type="match status" value="1"/>
</dbReference>
<dbReference type="PROSITE" id="PS00307">
    <property type="entry name" value="LECTIN_LEGUME_BETA"/>
    <property type="match status" value="1"/>
</dbReference>
<sequence length="309" mass="32981">MDLRQLRYFVEIVEQGSITGAARRLNVAQPALSLHLKTVEEQLGTRLLDRGRSGVTPTEAGLLLARRARMILDDLARVEEDVRGLDREPRGLVRIGLPGTISGIVTVPLLMAARDRFPAIRLTIAEAMSGFIADWMGEGRVDLAVLYARSPDEGIGSEPLLEEELVILAPPDRGHGAEVDLAALADEALVLPSAAHGLRRQIDAALVERGLSPRIAVEIDSYSNIKQLVAAGFGASILPVHAVAADAREGRLAVSRIAAPGLWRGAHLASPSGRPMTRAQQAVRHLLREVVADLVAGGHWAGARAVQAG</sequence>
<dbReference type="GO" id="GO:2000142">
    <property type="term" value="P:regulation of DNA-templated transcription initiation"/>
    <property type="evidence" value="ECO:0007669"/>
    <property type="project" value="TreeGrafter"/>
</dbReference>
<dbReference type="PRINTS" id="PR00039">
    <property type="entry name" value="HTHLYSR"/>
</dbReference>
<dbReference type="PROSITE" id="PS50931">
    <property type="entry name" value="HTH_LYSR"/>
    <property type="match status" value="1"/>
</dbReference>
<keyword evidence="5" id="KW-0804">Transcription</keyword>
<accession>A0A4S3MQB0</accession>
<dbReference type="SUPFAM" id="SSF53850">
    <property type="entry name" value="Periplasmic binding protein-like II"/>
    <property type="match status" value="1"/>
</dbReference>
<dbReference type="Gene3D" id="1.10.10.10">
    <property type="entry name" value="Winged helix-like DNA-binding domain superfamily/Winged helix DNA-binding domain"/>
    <property type="match status" value="1"/>
</dbReference>
<gene>
    <name evidence="7" type="ORF">E7811_02885</name>
</gene>
<evidence type="ECO:0000256" key="3">
    <source>
        <dbReference type="ARBA" id="ARBA00023125"/>
    </source>
</evidence>
<comment type="similarity">
    <text evidence="1">Belongs to the LysR transcriptional regulatory family.</text>
</comment>
<evidence type="ECO:0000259" key="6">
    <source>
        <dbReference type="PROSITE" id="PS50931"/>
    </source>
</evidence>
<keyword evidence="8" id="KW-1185">Reference proteome</keyword>
<keyword evidence="3" id="KW-0238">DNA-binding</keyword>
<proteinExistence type="inferred from homology"/>
<keyword evidence="4" id="KW-0010">Activator</keyword>
<evidence type="ECO:0000313" key="8">
    <source>
        <dbReference type="Proteomes" id="UP000309450"/>
    </source>
</evidence>
<dbReference type="Gene3D" id="3.40.190.290">
    <property type="match status" value="1"/>
</dbReference>